<sequence>MRFPTSIPKRLSNFATSRTCVYRSLHTKQAEFITLDYKGSLVTQNVNVDLGHAHEAFTMLPKEIGYAFRAGIHSNSRSLSVNSLARDSDQCPLTFYHDSRYFAHESLPYPRLVIPQDLPRQSDANTSPATLHTFGATHTITLDGTFDGKAQSRMKLFSVCLLQPAKFTNQLRDSLRDLKGPLDELKDK</sequence>
<dbReference type="AlphaFoldDB" id="A0A1J9R0U5"/>
<dbReference type="OrthoDB" id="5330139at2759"/>
<evidence type="ECO:0000313" key="2">
    <source>
        <dbReference type="Proteomes" id="UP000242791"/>
    </source>
</evidence>
<accession>A0A1J9R0U5</accession>
<protein>
    <submittedName>
        <fullName evidence="1">Uncharacterized protein</fullName>
    </submittedName>
</protein>
<gene>
    <name evidence="1" type="ORF">ACJ73_06997</name>
</gene>
<keyword evidence="2" id="KW-1185">Reference proteome</keyword>
<comment type="caution">
    <text evidence="1">The sequence shown here is derived from an EMBL/GenBank/DDBJ whole genome shotgun (WGS) entry which is preliminary data.</text>
</comment>
<organism evidence="1 2">
    <name type="scientific">Blastomyces percursus</name>
    <dbReference type="NCBI Taxonomy" id="1658174"/>
    <lineage>
        <taxon>Eukaryota</taxon>
        <taxon>Fungi</taxon>
        <taxon>Dikarya</taxon>
        <taxon>Ascomycota</taxon>
        <taxon>Pezizomycotina</taxon>
        <taxon>Eurotiomycetes</taxon>
        <taxon>Eurotiomycetidae</taxon>
        <taxon>Onygenales</taxon>
        <taxon>Ajellomycetaceae</taxon>
        <taxon>Blastomyces</taxon>
    </lineage>
</organism>
<dbReference type="STRING" id="1658174.A0A1J9R0U5"/>
<name>A0A1J9R0U5_9EURO</name>
<dbReference type="VEuPathDB" id="FungiDB:ACJ73_06997"/>
<dbReference type="EMBL" id="LGTZ01001330">
    <property type="protein sequence ID" value="OJD21660.1"/>
    <property type="molecule type" value="Genomic_DNA"/>
</dbReference>
<dbReference type="Proteomes" id="UP000242791">
    <property type="component" value="Unassembled WGS sequence"/>
</dbReference>
<evidence type="ECO:0000313" key="1">
    <source>
        <dbReference type="EMBL" id="OJD21660.1"/>
    </source>
</evidence>
<reference evidence="1 2" key="1">
    <citation type="submission" date="2015-08" db="EMBL/GenBank/DDBJ databases">
        <title>Emmonsia species relationships and genome sequence.</title>
        <authorList>
            <person name="Cuomo C.A."/>
            <person name="Schwartz I.S."/>
            <person name="Kenyon C."/>
            <person name="De Hoog G.S."/>
            <person name="Govender N.P."/>
            <person name="Botha A."/>
            <person name="Moreno L."/>
            <person name="De Vries M."/>
            <person name="Munoz J.F."/>
            <person name="Stielow J.B."/>
        </authorList>
    </citation>
    <scope>NUCLEOTIDE SEQUENCE [LARGE SCALE GENOMIC DNA]</scope>
    <source>
        <strain evidence="1 2">EI222</strain>
    </source>
</reference>
<proteinExistence type="predicted"/>